<dbReference type="EMBL" id="RRYP01004373">
    <property type="protein sequence ID" value="TNV82912.1"/>
    <property type="molecule type" value="Genomic_DNA"/>
</dbReference>
<feature type="compositionally biased region" description="Basic and acidic residues" evidence="3">
    <location>
        <begin position="394"/>
        <end position="404"/>
    </location>
</feature>
<comment type="caution">
    <text evidence="5">The sequence shown here is derived from an EMBL/GenBank/DDBJ whole genome shotgun (WGS) entry which is preliminary data.</text>
</comment>
<dbReference type="PROSITE" id="PS50118">
    <property type="entry name" value="HMG_BOX_2"/>
    <property type="match status" value="1"/>
</dbReference>
<dbReference type="Gene3D" id="1.10.30.10">
    <property type="entry name" value="High mobility group box domain"/>
    <property type="match status" value="1"/>
</dbReference>
<dbReference type="GO" id="GO:0003677">
    <property type="term" value="F:DNA binding"/>
    <property type="evidence" value="ECO:0007669"/>
    <property type="project" value="UniProtKB-UniRule"/>
</dbReference>
<proteinExistence type="predicted"/>
<reference evidence="5" key="1">
    <citation type="submission" date="2019-06" db="EMBL/GenBank/DDBJ databases">
        <authorList>
            <person name="Zheng W."/>
        </authorList>
    </citation>
    <scope>NUCLEOTIDE SEQUENCE</scope>
    <source>
        <strain evidence="5">QDHG01</strain>
    </source>
</reference>
<feature type="region of interest" description="Disordered" evidence="3">
    <location>
        <begin position="149"/>
        <end position="169"/>
    </location>
</feature>
<evidence type="ECO:0000256" key="3">
    <source>
        <dbReference type="SAM" id="MobiDB-lite"/>
    </source>
</evidence>
<dbReference type="PANTHER" id="PTHR48112">
    <property type="entry name" value="HIGH MOBILITY GROUP PROTEIN DSP1"/>
    <property type="match status" value="1"/>
</dbReference>
<sequence length="723" mass="81317">MERRNDQGEKQYNPQGGLDLHQSLLRQLANKDPSNLEVDVETFLNDASNPHSKKGSAQGSPLLSDEEGESGGNHLSRFFKDKHHKLHKRLSSGVKRENSSGINLKVQASSNSFKNGQMAVNLPDDTIKMTSRNQFIAQEDENFFHIPSNDSNYQKQQSLSSHSNENKHPVKFTLNQQESGTSSMKEKYFRQQSSAKFGGVPAVFHIHNEQIPEPASREEQKGSQEQEEQIFDVQKELQKNEEIITKSAIPRKPLSPYIYFSQEKRKELKIEHPDWTSAQIMKHVSILWQRLPKEQKEEFDKFSRQDRERYESDRQKFLTNKQDEIIAQESPLLQHSLLDTIKNRQKITHKLKHERDVNDEITQLEKEAQKLEQKSQNTGRRRDRKVPTETSNIKVEKLSKVVEKPKRKVGRPPKKRKAKEESKGIEDQSESGSLSESISKEILSQGNIQNTEEFAAPHFPVNQSNSSLSVIPDQNKNVLHKPLQHQCSSSISNNSFSLPSISAAIAKHTPIPQQDSFDLQTPQARLSQIQTKQVSSSSSSNNQAAFDFQQYSLMQERGGSPLGRIGQVRGQQGSFASGFVRVAPSPKLSASNLVGQIQGGGAGLIGNQIPQIQQQQFSIQPVGPNQLVLNLQQVYPTITLPLPGEQSVGGRLSHQESGVLSNLQLATQIPLLTQQHQHHRLNHQSSSFEKLLNENFEYGGSPVRMQFMPNTGGGNGGLQPPKT</sequence>
<keyword evidence="2" id="KW-0539">Nucleus</keyword>
<organism evidence="5 6">
    <name type="scientific">Halteria grandinella</name>
    <dbReference type="NCBI Taxonomy" id="5974"/>
    <lineage>
        <taxon>Eukaryota</taxon>
        <taxon>Sar</taxon>
        <taxon>Alveolata</taxon>
        <taxon>Ciliophora</taxon>
        <taxon>Intramacronucleata</taxon>
        <taxon>Spirotrichea</taxon>
        <taxon>Stichotrichia</taxon>
        <taxon>Sporadotrichida</taxon>
        <taxon>Halteriidae</taxon>
        <taxon>Halteria</taxon>
    </lineage>
</organism>
<dbReference type="AlphaFoldDB" id="A0A8J8NVQ5"/>
<feature type="DNA-binding region" description="HMG box" evidence="2">
    <location>
        <begin position="250"/>
        <end position="318"/>
    </location>
</feature>
<evidence type="ECO:0000313" key="5">
    <source>
        <dbReference type="EMBL" id="TNV82912.1"/>
    </source>
</evidence>
<evidence type="ECO:0000256" key="2">
    <source>
        <dbReference type="PROSITE-ProRule" id="PRU00267"/>
    </source>
</evidence>
<keyword evidence="1 2" id="KW-0238">DNA-binding</keyword>
<evidence type="ECO:0000259" key="4">
    <source>
        <dbReference type="PROSITE" id="PS50118"/>
    </source>
</evidence>
<feature type="region of interest" description="Disordered" evidence="3">
    <location>
        <begin position="369"/>
        <end position="437"/>
    </location>
</feature>
<protein>
    <recommendedName>
        <fullName evidence="4">HMG box domain-containing protein</fullName>
    </recommendedName>
</protein>
<dbReference type="InterPro" id="IPR050342">
    <property type="entry name" value="HMGB"/>
</dbReference>
<feature type="region of interest" description="Disordered" evidence="3">
    <location>
        <begin position="1"/>
        <end position="32"/>
    </location>
</feature>
<accession>A0A8J8NVQ5</accession>
<feature type="compositionally biased region" description="Polar residues" evidence="3">
    <location>
        <begin position="45"/>
        <end position="61"/>
    </location>
</feature>
<dbReference type="Pfam" id="PF00505">
    <property type="entry name" value="HMG_box"/>
    <property type="match status" value="1"/>
</dbReference>
<feature type="domain" description="HMG box" evidence="4">
    <location>
        <begin position="250"/>
        <end position="318"/>
    </location>
</feature>
<keyword evidence="6" id="KW-1185">Reference proteome</keyword>
<dbReference type="SUPFAM" id="SSF47095">
    <property type="entry name" value="HMG-box"/>
    <property type="match status" value="1"/>
</dbReference>
<dbReference type="InterPro" id="IPR036910">
    <property type="entry name" value="HMG_box_dom_sf"/>
</dbReference>
<dbReference type="GO" id="GO:0005634">
    <property type="term" value="C:nucleus"/>
    <property type="evidence" value="ECO:0007669"/>
    <property type="project" value="UniProtKB-UniRule"/>
</dbReference>
<evidence type="ECO:0000313" key="6">
    <source>
        <dbReference type="Proteomes" id="UP000785679"/>
    </source>
</evidence>
<dbReference type="OrthoDB" id="1919336at2759"/>
<feature type="compositionally biased region" description="Basic residues" evidence="3">
    <location>
        <begin position="80"/>
        <end position="90"/>
    </location>
</feature>
<dbReference type="CDD" id="cd00084">
    <property type="entry name" value="HMG-box_SF"/>
    <property type="match status" value="1"/>
</dbReference>
<dbReference type="SMART" id="SM00398">
    <property type="entry name" value="HMG"/>
    <property type="match status" value="1"/>
</dbReference>
<feature type="compositionally biased region" description="Polar residues" evidence="3">
    <location>
        <begin position="149"/>
        <end position="163"/>
    </location>
</feature>
<feature type="region of interest" description="Disordered" evidence="3">
    <location>
        <begin position="44"/>
        <end position="101"/>
    </location>
</feature>
<feature type="compositionally biased region" description="Basic residues" evidence="3">
    <location>
        <begin position="405"/>
        <end position="417"/>
    </location>
</feature>
<dbReference type="Proteomes" id="UP000785679">
    <property type="component" value="Unassembled WGS sequence"/>
</dbReference>
<evidence type="ECO:0000256" key="1">
    <source>
        <dbReference type="ARBA" id="ARBA00023125"/>
    </source>
</evidence>
<name>A0A8J8NVQ5_HALGN</name>
<gene>
    <name evidence="5" type="ORF">FGO68_gene11052</name>
</gene>
<dbReference type="InterPro" id="IPR009071">
    <property type="entry name" value="HMG_box_dom"/>
</dbReference>